<evidence type="ECO:0000256" key="6">
    <source>
        <dbReference type="ARBA" id="ARBA00022729"/>
    </source>
</evidence>
<comment type="subcellular location">
    <subcellularLocation>
        <location evidence="1">Endoplasmic reticulum membrane</location>
        <topology evidence="1">Single-pass type I membrane protein</topology>
    </subcellularLocation>
</comment>
<sequence>MKGLLTLLSFIAAFSSVVLGQTDSEPIQYTPTHNITTIVGTWSSGSQAVVTGPGFASPNNLSFFLPENTGVSYSFTDDGFYEVAQFRLNGNGSAPNCATAVLLWAHGQYTLQPNGSITGVLFGDGYQQIQDPCTAVSSFVQAYNTTELYQSWGISQDPTLGYTLQLYQYNGEPLPPQYQITTSPIMLPTQPLRNVTPASTPAPADNIVIRKRSDASTRWGWNLGLW</sequence>
<evidence type="ECO:0000256" key="4">
    <source>
        <dbReference type="ARBA" id="ARBA00017291"/>
    </source>
</evidence>
<dbReference type="GO" id="GO:0005789">
    <property type="term" value="C:endoplasmic reticulum membrane"/>
    <property type="evidence" value="ECO:0007669"/>
    <property type="project" value="UniProtKB-SubCell"/>
</dbReference>
<dbReference type="PANTHER" id="PTHR28090:SF1">
    <property type="entry name" value="PROTEIN ROT1"/>
    <property type="match status" value="1"/>
</dbReference>
<comment type="similarity">
    <text evidence="2">Belongs to the ROT1 family.</text>
</comment>
<evidence type="ECO:0000256" key="10">
    <source>
        <dbReference type="SAM" id="SignalP"/>
    </source>
</evidence>
<comment type="caution">
    <text evidence="11">The sequence shown here is derived from an EMBL/GenBank/DDBJ whole genome shotgun (WGS) entry which is preliminary data.</text>
</comment>
<evidence type="ECO:0000256" key="9">
    <source>
        <dbReference type="ARBA" id="ARBA00023136"/>
    </source>
</evidence>
<evidence type="ECO:0000256" key="3">
    <source>
        <dbReference type="ARBA" id="ARBA00016195"/>
    </source>
</evidence>
<feature type="chain" id="PRO_5024359580" description="Protein ROT1" evidence="10">
    <location>
        <begin position="21"/>
        <end position="226"/>
    </location>
</feature>
<protein>
    <recommendedName>
        <fullName evidence="4">Protein ROT1</fullName>
    </recommendedName>
    <alternativeName>
        <fullName evidence="3">Protein rot1</fullName>
    </alternativeName>
</protein>
<name>A0A5M3MML2_CONPW</name>
<evidence type="ECO:0000313" key="12">
    <source>
        <dbReference type="Proteomes" id="UP000053558"/>
    </source>
</evidence>
<dbReference type="GO" id="GO:0006458">
    <property type="term" value="P:'de novo' protein folding"/>
    <property type="evidence" value="ECO:0007669"/>
    <property type="project" value="InterPro"/>
</dbReference>
<keyword evidence="6 10" id="KW-0732">Signal</keyword>
<evidence type="ECO:0000256" key="2">
    <source>
        <dbReference type="ARBA" id="ARBA00007149"/>
    </source>
</evidence>
<evidence type="ECO:0000256" key="7">
    <source>
        <dbReference type="ARBA" id="ARBA00022824"/>
    </source>
</evidence>
<dbReference type="GO" id="GO:0051082">
    <property type="term" value="F:unfolded protein binding"/>
    <property type="evidence" value="ECO:0007669"/>
    <property type="project" value="TreeGrafter"/>
</dbReference>
<proteinExistence type="inferred from homology"/>
<dbReference type="OMA" id="GYWEFAK"/>
<feature type="signal peptide" evidence="10">
    <location>
        <begin position="1"/>
        <end position="20"/>
    </location>
</feature>
<keyword evidence="5" id="KW-0812">Transmembrane</keyword>
<dbReference type="GeneID" id="19207823"/>
<dbReference type="RefSeq" id="XP_007768991.1">
    <property type="nucleotide sequence ID" value="XM_007770801.1"/>
</dbReference>
<keyword evidence="12" id="KW-1185">Reference proteome</keyword>
<accession>A0A5M3MML2</accession>
<evidence type="ECO:0000313" key="11">
    <source>
        <dbReference type="EMBL" id="EIW80419.1"/>
    </source>
</evidence>
<dbReference type="AlphaFoldDB" id="A0A5M3MML2"/>
<keyword evidence="8" id="KW-1133">Transmembrane helix</keyword>
<keyword evidence="7" id="KW-0256">Endoplasmic reticulum</keyword>
<dbReference type="PANTHER" id="PTHR28090">
    <property type="entry name" value="PROTEIN ROT1"/>
    <property type="match status" value="1"/>
</dbReference>
<dbReference type="KEGG" id="cput:CONPUDRAFT_56786"/>
<evidence type="ECO:0000256" key="1">
    <source>
        <dbReference type="ARBA" id="ARBA00004115"/>
    </source>
</evidence>
<dbReference type="Proteomes" id="UP000053558">
    <property type="component" value="Unassembled WGS sequence"/>
</dbReference>
<evidence type="ECO:0000256" key="5">
    <source>
        <dbReference type="ARBA" id="ARBA00022692"/>
    </source>
</evidence>
<gene>
    <name evidence="11" type="ORF">CONPUDRAFT_56786</name>
</gene>
<organism evidence="11 12">
    <name type="scientific">Coniophora puteana (strain RWD-64-598)</name>
    <name type="common">Brown rot fungus</name>
    <dbReference type="NCBI Taxonomy" id="741705"/>
    <lineage>
        <taxon>Eukaryota</taxon>
        <taxon>Fungi</taxon>
        <taxon>Dikarya</taxon>
        <taxon>Basidiomycota</taxon>
        <taxon>Agaricomycotina</taxon>
        <taxon>Agaricomycetes</taxon>
        <taxon>Agaricomycetidae</taxon>
        <taxon>Boletales</taxon>
        <taxon>Coniophorineae</taxon>
        <taxon>Coniophoraceae</taxon>
        <taxon>Coniophora</taxon>
    </lineage>
</organism>
<keyword evidence="9" id="KW-0472">Membrane</keyword>
<dbReference type="OrthoDB" id="5327821at2759"/>
<dbReference type="InterPro" id="IPR019623">
    <property type="entry name" value="Rot1"/>
</dbReference>
<dbReference type="EMBL" id="JH711579">
    <property type="protein sequence ID" value="EIW80419.1"/>
    <property type="molecule type" value="Genomic_DNA"/>
</dbReference>
<evidence type="ECO:0000256" key="8">
    <source>
        <dbReference type="ARBA" id="ARBA00022989"/>
    </source>
</evidence>
<dbReference type="Pfam" id="PF10681">
    <property type="entry name" value="Rot1"/>
    <property type="match status" value="1"/>
</dbReference>
<reference evidence="12" key="1">
    <citation type="journal article" date="2012" name="Science">
        <title>The Paleozoic origin of enzymatic lignin decomposition reconstructed from 31 fungal genomes.</title>
        <authorList>
            <person name="Floudas D."/>
            <person name="Binder M."/>
            <person name="Riley R."/>
            <person name="Barry K."/>
            <person name="Blanchette R.A."/>
            <person name="Henrissat B."/>
            <person name="Martinez A.T."/>
            <person name="Otillar R."/>
            <person name="Spatafora J.W."/>
            <person name="Yadav J.S."/>
            <person name="Aerts A."/>
            <person name="Benoit I."/>
            <person name="Boyd A."/>
            <person name="Carlson A."/>
            <person name="Copeland A."/>
            <person name="Coutinho P.M."/>
            <person name="de Vries R.P."/>
            <person name="Ferreira P."/>
            <person name="Findley K."/>
            <person name="Foster B."/>
            <person name="Gaskell J."/>
            <person name="Glotzer D."/>
            <person name="Gorecki P."/>
            <person name="Heitman J."/>
            <person name="Hesse C."/>
            <person name="Hori C."/>
            <person name="Igarashi K."/>
            <person name="Jurgens J.A."/>
            <person name="Kallen N."/>
            <person name="Kersten P."/>
            <person name="Kohler A."/>
            <person name="Kuees U."/>
            <person name="Kumar T.K.A."/>
            <person name="Kuo A."/>
            <person name="LaButti K."/>
            <person name="Larrondo L.F."/>
            <person name="Lindquist E."/>
            <person name="Ling A."/>
            <person name="Lombard V."/>
            <person name="Lucas S."/>
            <person name="Lundell T."/>
            <person name="Martin R."/>
            <person name="McLaughlin D.J."/>
            <person name="Morgenstern I."/>
            <person name="Morin E."/>
            <person name="Murat C."/>
            <person name="Nagy L.G."/>
            <person name="Nolan M."/>
            <person name="Ohm R.A."/>
            <person name="Patyshakuliyeva A."/>
            <person name="Rokas A."/>
            <person name="Ruiz-Duenas F.J."/>
            <person name="Sabat G."/>
            <person name="Salamov A."/>
            <person name="Samejima M."/>
            <person name="Schmutz J."/>
            <person name="Slot J.C."/>
            <person name="St John F."/>
            <person name="Stenlid J."/>
            <person name="Sun H."/>
            <person name="Sun S."/>
            <person name="Syed K."/>
            <person name="Tsang A."/>
            <person name="Wiebenga A."/>
            <person name="Young D."/>
            <person name="Pisabarro A."/>
            <person name="Eastwood D.C."/>
            <person name="Martin F."/>
            <person name="Cullen D."/>
            <person name="Grigoriev I.V."/>
            <person name="Hibbett D.S."/>
        </authorList>
    </citation>
    <scope>NUCLEOTIDE SEQUENCE [LARGE SCALE GENOMIC DNA]</scope>
    <source>
        <strain evidence="12">RWD-64-598 SS2</strain>
    </source>
</reference>